<name>A0A1I1NJ30_9CLOT</name>
<accession>A0A1I1NJ30</accession>
<proteinExistence type="predicted"/>
<dbReference type="AlphaFoldDB" id="A0A1I1NJ30"/>
<keyword evidence="2" id="KW-1185">Reference proteome</keyword>
<sequence>MIIENRNSYLKNPYINNSNYTQLKKVLNNKNKIATAEKKSVNLSPEDLIKKKIKALNNQLNYIENSEQQLQIGMSVLHQKETGLNNITDIGNQLTELSSQYKKSDLSEKDK</sequence>
<evidence type="ECO:0000313" key="1">
    <source>
        <dbReference type="EMBL" id="SFC97547.1"/>
    </source>
</evidence>
<dbReference type="STRING" id="119641.SAMN05421842_11578"/>
<dbReference type="RefSeq" id="WP_090091650.1">
    <property type="nucleotide sequence ID" value="NZ_FOMG01000015.1"/>
</dbReference>
<evidence type="ECO:0000313" key="2">
    <source>
        <dbReference type="Proteomes" id="UP000199263"/>
    </source>
</evidence>
<dbReference type="EMBL" id="FOMG01000015">
    <property type="protein sequence ID" value="SFC97547.1"/>
    <property type="molecule type" value="Genomic_DNA"/>
</dbReference>
<reference evidence="1 2" key="1">
    <citation type="submission" date="2016-10" db="EMBL/GenBank/DDBJ databases">
        <authorList>
            <person name="de Groot N.N."/>
        </authorList>
    </citation>
    <scope>NUCLEOTIDE SEQUENCE [LARGE SCALE GENOMIC DNA]</scope>
    <source>
        <strain evidence="1 2">DSM 12992</strain>
    </source>
</reference>
<protein>
    <submittedName>
        <fullName evidence="1">Uncharacterized protein</fullName>
    </submittedName>
</protein>
<gene>
    <name evidence="1" type="ORF">SAMN05421842_11578</name>
</gene>
<organism evidence="1 2">
    <name type="scientific">Clostridium uliginosum</name>
    <dbReference type="NCBI Taxonomy" id="119641"/>
    <lineage>
        <taxon>Bacteria</taxon>
        <taxon>Bacillati</taxon>
        <taxon>Bacillota</taxon>
        <taxon>Clostridia</taxon>
        <taxon>Eubacteriales</taxon>
        <taxon>Clostridiaceae</taxon>
        <taxon>Clostridium</taxon>
    </lineage>
</organism>
<dbReference type="Proteomes" id="UP000199263">
    <property type="component" value="Unassembled WGS sequence"/>
</dbReference>